<protein>
    <submittedName>
        <fullName evidence="2">Uncharacterized protein</fullName>
    </submittedName>
</protein>
<organism evidence="2 3">
    <name type="scientific">Ancylostoma caninum</name>
    <name type="common">Dog hookworm</name>
    <dbReference type="NCBI Taxonomy" id="29170"/>
    <lineage>
        <taxon>Eukaryota</taxon>
        <taxon>Metazoa</taxon>
        <taxon>Ecdysozoa</taxon>
        <taxon>Nematoda</taxon>
        <taxon>Chromadorea</taxon>
        <taxon>Rhabditida</taxon>
        <taxon>Rhabditina</taxon>
        <taxon>Rhabditomorpha</taxon>
        <taxon>Strongyloidea</taxon>
        <taxon>Ancylostomatidae</taxon>
        <taxon>Ancylostomatinae</taxon>
        <taxon>Ancylostoma</taxon>
    </lineage>
</organism>
<evidence type="ECO:0000256" key="1">
    <source>
        <dbReference type="SAM" id="MobiDB-lite"/>
    </source>
</evidence>
<dbReference type="AlphaFoldDB" id="A0A368GPR7"/>
<gene>
    <name evidence="2" type="ORF">ANCCAN_07549</name>
</gene>
<keyword evidence="3" id="KW-1185">Reference proteome</keyword>
<dbReference type="EMBL" id="JOJR01000080">
    <property type="protein sequence ID" value="RCN46371.1"/>
    <property type="molecule type" value="Genomic_DNA"/>
</dbReference>
<proteinExistence type="predicted"/>
<feature type="compositionally biased region" description="Basic residues" evidence="1">
    <location>
        <begin position="24"/>
        <end position="35"/>
    </location>
</feature>
<feature type="region of interest" description="Disordered" evidence="1">
    <location>
        <begin position="76"/>
        <end position="97"/>
    </location>
</feature>
<name>A0A368GPR7_ANCCA</name>
<reference evidence="2 3" key="1">
    <citation type="submission" date="2014-10" db="EMBL/GenBank/DDBJ databases">
        <title>Draft genome of the hookworm Ancylostoma caninum.</title>
        <authorList>
            <person name="Mitreva M."/>
        </authorList>
    </citation>
    <scope>NUCLEOTIDE SEQUENCE [LARGE SCALE GENOMIC DNA]</scope>
    <source>
        <strain evidence="2 3">Baltimore</strain>
    </source>
</reference>
<comment type="caution">
    <text evidence="2">The sequence shown here is derived from an EMBL/GenBank/DDBJ whole genome shotgun (WGS) entry which is preliminary data.</text>
</comment>
<feature type="region of interest" description="Disordered" evidence="1">
    <location>
        <begin position="19"/>
        <end position="58"/>
    </location>
</feature>
<evidence type="ECO:0000313" key="3">
    <source>
        <dbReference type="Proteomes" id="UP000252519"/>
    </source>
</evidence>
<evidence type="ECO:0000313" key="2">
    <source>
        <dbReference type="EMBL" id="RCN46371.1"/>
    </source>
</evidence>
<sequence>MRCAEAAVQIATRSFSGDFAGRRVPPRLHHRRRPHIPFPVFSPANVEGPPGHGKPHGAAARSLLDTLMLIHSSKVAEWSPGGDRGSGANCISPVELR</sequence>
<dbReference type="Proteomes" id="UP000252519">
    <property type="component" value="Unassembled WGS sequence"/>
</dbReference>
<accession>A0A368GPR7</accession>